<keyword evidence="2" id="KW-0808">Transferase</keyword>
<keyword evidence="3" id="KW-1185">Reference proteome</keyword>
<accession>A0ABV9SWA1</accession>
<name>A0ABV9SWA1_9BACT</name>
<dbReference type="SUPFAM" id="SSF53067">
    <property type="entry name" value="Actin-like ATPase domain"/>
    <property type="match status" value="2"/>
</dbReference>
<dbReference type="InterPro" id="IPR022496">
    <property type="entry name" value="T6A_TsaB"/>
</dbReference>
<dbReference type="EMBL" id="JBHSJJ010000001">
    <property type="protein sequence ID" value="MFC4870656.1"/>
    <property type="molecule type" value="Genomic_DNA"/>
</dbReference>
<protein>
    <submittedName>
        <fullName evidence="2">tRNA (Adenosine(37)-N6)-threonylcarbamoyltransferase complex dimerization subunit type 1 TsaB</fullName>
        <ecNumber evidence="2">2.3.1.234</ecNumber>
    </submittedName>
</protein>
<dbReference type="CDD" id="cd24032">
    <property type="entry name" value="ASKHA_NBD_TsaB"/>
    <property type="match status" value="1"/>
</dbReference>
<comment type="caution">
    <text evidence="2">The sequence shown here is derived from an EMBL/GenBank/DDBJ whole genome shotgun (WGS) entry which is preliminary data.</text>
</comment>
<gene>
    <name evidence="2" type="primary">tsaB</name>
    <name evidence="2" type="ORF">ACFPFU_03085</name>
</gene>
<dbReference type="GO" id="GO:0061711">
    <property type="term" value="F:tRNA N(6)-L-threonylcarbamoyladenine synthase activity"/>
    <property type="evidence" value="ECO:0007669"/>
    <property type="project" value="UniProtKB-EC"/>
</dbReference>
<dbReference type="PANTHER" id="PTHR11735:SF11">
    <property type="entry name" value="TRNA THREONYLCARBAMOYLADENOSINE BIOSYNTHESIS PROTEIN TSAB"/>
    <property type="match status" value="1"/>
</dbReference>
<dbReference type="Pfam" id="PF00814">
    <property type="entry name" value="TsaD"/>
    <property type="match status" value="1"/>
</dbReference>
<dbReference type="RefSeq" id="WP_377061372.1">
    <property type="nucleotide sequence ID" value="NZ_JBHSJJ010000001.1"/>
</dbReference>
<organism evidence="2 3">
    <name type="scientific">Negadavirga shengliensis</name>
    <dbReference type="NCBI Taxonomy" id="1389218"/>
    <lineage>
        <taxon>Bacteria</taxon>
        <taxon>Pseudomonadati</taxon>
        <taxon>Bacteroidota</taxon>
        <taxon>Cytophagia</taxon>
        <taxon>Cytophagales</taxon>
        <taxon>Cyclobacteriaceae</taxon>
        <taxon>Negadavirga</taxon>
    </lineage>
</organism>
<sequence>MPVILSIETAVSVCSVAVHKDGSLQGLIELHQANVHGQKLVPLIKDLLTQLGIKGQELDAVAVSKGPGSYTGLRIGVSTAKGLAFAHGLPLIGVDTLDALARNVKEILHAGEFVVPMMDARRMEVYCKVYDSDLKIVSPLSAHILSGDSFSDFLEGGRVYFLGNANPKTSALIVHPNACFLDLVNTASSVGEIAAGKFEKGEFEDLAYFEPNYLKDFMVIKSKKNPLLS</sequence>
<dbReference type="InterPro" id="IPR000905">
    <property type="entry name" value="Gcp-like_dom"/>
</dbReference>
<dbReference type="Proteomes" id="UP001595818">
    <property type="component" value="Unassembled WGS sequence"/>
</dbReference>
<proteinExistence type="predicted"/>
<evidence type="ECO:0000259" key="1">
    <source>
        <dbReference type="Pfam" id="PF00814"/>
    </source>
</evidence>
<feature type="domain" description="Gcp-like" evidence="1">
    <location>
        <begin position="34"/>
        <end position="130"/>
    </location>
</feature>
<dbReference type="PANTHER" id="PTHR11735">
    <property type="entry name" value="TRNA N6-ADENOSINE THREONYLCARBAMOYLTRANSFERASE"/>
    <property type="match status" value="1"/>
</dbReference>
<reference evidence="3" key="1">
    <citation type="journal article" date="2019" name="Int. J. Syst. Evol. Microbiol.">
        <title>The Global Catalogue of Microorganisms (GCM) 10K type strain sequencing project: providing services to taxonomists for standard genome sequencing and annotation.</title>
        <authorList>
            <consortium name="The Broad Institute Genomics Platform"/>
            <consortium name="The Broad Institute Genome Sequencing Center for Infectious Disease"/>
            <person name="Wu L."/>
            <person name="Ma J."/>
        </authorList>
    </citation>
    <scope>NUCLEOTIDE SEQUENCE [LARGE SCALE GENOMIC DNA]</scope>
    <source>
        <strain evidence="3">CGMCC 4.7466</strain>
    </source>
</reference>
<dbReference type="EC" id="2.3.1.234" evidence="2"/>
<dbReference type="NCBIfam" id="TIGR03725">
    <property type="entry name" value="T6A_YeaZ"/>
    <property type="match status" value="1"/>
</dbReference>
<keyword evidence="2" id="KW-0012">Acyltransferase</keyword>
<dbReference type="Gene3D" id="3.30.420.40">
    <property type="match status" value="2"/>
</dbReference>
<dbReference type="InterPro" id="IPR043129">
    <property type="entry name" value="ATPase_NBD"/>
</dbReference>
<evidence type="ECO:0000313" key="3">
    <source>
        <dbReference type="Proteomes" id="UP001595818"/>
    </source>
</evidence>
<evidence type="ECO:0000313" key="2">
    <source>
        <dbReference type="EMBL" id="MFC4870656.1"/>
    </source>
</evidence>